<dbReference type="EMBL" id="JNVN01000233">
    <property type="protein sequence ID" value="KHJ35840.1"/>
    <property type="molecule type" value="Genomic_DNA"/>
</dbReference>
<evidence type="ECO:0000313" key="3">
    <source>
        <dbReference type="Proteomes" id="UP000030854"/>
    </source>
</evidence>
<dbReference type="Proteomes" id="UP000030854">
    <property type="component" value="Unassembled WGS sequence"/>
</dbReference>
<gene>
    <name evidence="2" type="ORF">EV44_g0295</name>
</gene>
<keyword evidence="1" id="KW-0732">Signal</keyword>
<organism evidence="2 3">
    <name type="scientific">Uncinula necator</name>
    <name type="common">Grape powdery mildew</name>
    <dbReference type="NCBI Taxonomy" id="52586"/>
    <lineage>
        <taxon>Eukaryota</taxon>
        <taxon>Fungi</taxon>
        <taxon>Dikarya</taxon>
        <taxon>Ascomycota</taxon>
        <taxon>Pezizomycotina</taxon>
        <taxon>Leotiomycetes</taxon>
        <taxon>Erysiphales</taxon>
        <taxon>Erysiphaceae</taxon>
        <taxon>Erysiphe</taxon>
    </lineage>
</organism>
<proteinExistence type="predicted"/>
<comment type="caution">
    <text evidence="2">The sequence shown here is derived from an EMBL/GenBank/DDBJ whole genome shotgun (WGS) entry which is preliminary data.</text>
</comment>
<accession>A0A0B1PEV4</accession>
<dbReference type="STRING" id="52586.A0A0B1PEV4"/>
<feature type="chain" id="PRO_5002059100" evidence="1">
    <location>
        <begin position="20"/>
        <end position="500"/>
    </location>
</feature>
<sequence length="500" mass="57526">MKPYVLLIFCTTQFLLASAKLQVPLLSSSTQVTPYAPSTSNAVVNAPHIFNTIHGAMRQWENSLKHNGMSIFSVTVAENTIFYHGDPIGKPINKTEWLAFEVEHAEAFFGLIPPKMGEDAIYYVENTDEQNYTGYLSTYRTTRPLKNVIYFNGISAAKSSFGTLDMQDRVLLQDNKFKSTPGFEDLHRAQEICKLLPLVDGIIRMELGFELIICDTSKNLELLSVTSHPQHYVRNKTENLFLRSEYMRGVSKRYLGLAAGKVSIDFSSMISAYFYPLNLTNPDPKKAELPRIHPEEKEKIRRLRNDVVNQFNNQDKSQSFIGWQSIVDDLVTRYSDRIAYMASNKSNKLEMIHETKFLLERFINRKALNFTASKEQCTSLYLLPATVAPVVTLNDKFIYEAVVTVSKEICSSLFEVREKLLSRQDAAVVEEAKSMVKDLMKWLNWSTWKECGKCDWDEVCFVAIWPWGTQEDHDHPNCRKIDRWWPTVDYWDVDFGEYGP</sequence>
<protein>
    <submittedName>
        <fullName evidence="2">Uncharacterized protein</fullName>
    </submittedName>
</protein>
<name>A0A0B1PEV4_UNCNE</name>
<dbReference type="InterPro" id="IPR038921">
    <property type="entry name" value="YOR389W-like"/>
</dbReference>
<reference evidence="2 3" key="1">
    <citation type="journal article" date="2014" name="BMC Genomics">
        <title>Adaptive genomic structural variation in the grape powdery mildew pathogen, Erysiphe necator.</title>
        <authorList>
            <person name="Jones L."/>
            <person name="Riaz S."/>
            <person name="Morales-Cruz A."/>
            <person name="Amrine K.C."/>
            <person name="McGuire B."/>
            <person name="Gubler W.D."/>
            <person name="Walker M.A."/>
            <person name="Cantu D."/>
        </authorList>
    </citation>
    <scope>NUCLEOTIDE SEQUENCE [LARGE SCALE GENOMIC DNA]</scope>
    <source>
        <strain evidence="3">c</strain>
    </source>
</reference>
<evidence type="ECO:0000256" key="1">
    <source>
        <dbReference type="SAM" id="SignalP"/>
    </source>
</evidence>
<dbReference type="PANTHER" id="PTHR35204:SF1">
    <property type="entry name" value="ENTEROTOXIN"/>
    <property type="match status" value="1"/>
</dbReference>
<dbReference type="OMA" id="DEFCAIP"/>
<feature type="signal peptide" evidence="1">
    <location>
        <begin position="1"/>
        <end position="19"/>
    </location>
</feature>
<dbReference type="PANTHER" id="PTHR35204">
    <property type="entry name" value="YALI0A21131P"/>
    <property type="match status" value="1"/>
</dbReference>
<evidence type="ECO:0000313" key="2">
    <source>
        <dbReference type="EMBL" id="KHJ35840.1"/>
    </source>
</evidence>
<dbReference type="AlphaFoldDB" id="A0A0B1PEV4"/>
<keyword evidence="3" id="KW-1185">Reference proteome</keyword>
<dbReference type="HOGENOM" id="CLU_017366_2_0_1"/>